<comment type="cofactor">
    <cofactor evidence="13">
        <name>Cu cation</name>
        <dbReference type="ChEBI" id="CHEBI:23378"/>
    </cofactor>
    <text evidence="13">Binds a copper A center.</text>
</comment>
<evidence type="ECO:0000256" key="10">
    <source>
        <dbReference type="ARBA" id="ARBA00023008"/>
    </source>
</evidence>
<comment type="catalytic activity">
    <reaction evidence="12">
        <text>4 Fe(II)-[cytochrome c] + O2 + 8 H(+)(in) = 4 Fe(III)-[cytochrome c] + 2 H2O + 4 H(+)(out)</text>
        <dbReference type="Rhea" id="RHEA:11436"/>
        <dbReference type="Rhea" id="RHEA-COMP:10350"/>
        <dbReference type="Rhea" id="RHEA-COMP:14399"/>
        <dbReference type="ChEBI" id="CHEBI:15377"/>
        <dbReference type="ChEBI" id="CHEBI:15378"/>
        <dbReference type="ChEBI" id="CHEBI:15379"/>
        <dbReference type="ChEBI" id="CHEBI:29033"/>
        <dbReference type="ChEBI" id="CHEBI:29034"/>
        <dbReference type="EC" id="7.1.1.9"/>
    </reaction>
    <physiologicalReaction direction="left-to-right" evidence="12">
        <dbReference type="Rhea" id="RHEA:11437"/>
    </physiologicalReaction>
</comment>
<dbReference type="PROSITE" id="PS00078">
    <property type="entry name" value="COX2"/>
    <property type="match status" value="1"/>
</dbReference>
<keyword evidence="7" id="KW-1278">Translocase</keyword>
<name>A0A5P8HBI1_9EUKA</name>
<evidence type="ECO:0000313" key="17">
    <source>
        <dbReference type="EMBL" id="QFQ52402.1"/>
    </source>
</evidence>
<evidence type="ECO:0000259" key="16">
    <source>
        <dbReference type="PROSITE" id="PS50999"/>
    </source>
</evidence>
<feature type="domain" description="Cytochrome oxidase subunit II copper A binding" evidence="15">
    <location>
        <begin position="136"/>
        <end position="303"/>
    </location>
</feature>
<keyword evidence="10 13" id="KW-0186">Copper</keyword>
<evidence type="ECO:0000256" key="7">
    <source>
        <dbReference type="ARBA" id="ARBA00022967"/>
    </source>
</evidence>
<dbReference type="InterPro" id="IPR002429">
    <property type="entry name" value="CcO_II-like_C"/>
</dbReference>
<evidence type="ECO:0000256" key="4">
    <source>
        <dbReference type="ARBA" id="ARBA00022660"/>
    </source>
</evidence>
<sequence length="429" mass="49557">MVNFELNFHDLKNPLTNLIIGNGDFHTFKSTDWSMYFIKPASPIMYGIIDLHDFIMVYLVFIVFFVTFMLLIILKESTISESCEFNKFNRVKSLYNVKFNHHTQLETIWIIVPSLILLTIAVPSFVILYAMDIIPSHAFSIKVVGHQWYWSYEYIMNNLYSLSPGSRSINFNMESSSPHFRFKQNHEHELLYRYSFDSYMVPSEELEPGQTRLLDTTNPLVIPIARYASVTVTSVDVIHSFAVPSLGIKIDAVPGRLNTVSMYIMELGHFYGQCSELCGVNHGFMPIEIYCVDMAGFSIYKAALAAEIVSKEDIVSTCVDSLNRLKLLKWYKINLWHFHNMHLSSKKTFVHKLIKFTKNYPVVDFKPHKIVLDSPRNGVPLNYIYYNQLSNIVFLGKLTALSHMSDINCCSSSCNCKFAYWAKTTLKYR</sequence>
<dbReference type="PANTHER" id="PTHR22888">
    <property type="entry name" value="CYTOCHROME C OXIDASE, SUBUNIT II"/>
    <property type="match status" value="1"/>
</dbReference>
<evidence type="ECO:0000256" key="13">
    <source>
        <dbReference type="RuleBase" id="RU000457"/>
    </source>
</evidence>
<dbReference type="PROSITE" id="PS50999">
    <property type="entry name" value="COX2_TM"/>
    <property type="match status" value="1"/>
</dbReference>
<dbReference type="AlphaFoldDB" id="A0A5P8HBI1"/>
<keyword evidence="11 13" id="KW-0472">Membrane</keyword>
<feature type="transmembrane region" description="Helical" evidence="14">
    <location>
        <begin position="55"/>
        <end position="74"/>
    </location>
</feature>
<keyword evidence="6 13" id="KW-0479">Metal-binding</keyword>
<keyword evidence="9 14" id="KW-1133">Transmembrane helix</keyword>
<keyword evidence="13" id="KW-0999">Mitochondrion inner membrane</keyword>
<evidence type="ECO:0000256" key="14">
    <source>
        <dbReference type="SAM" id="Phobius"/>
    </source>
</evidence>
<dbReference type="Pfam" id="PF00116">
    <property type="entry name" value="COX2"/>
    <property type="match status" value="1"/>
</dbReference>
<evidence type="ECO:0000256" key="11">
    <source>
        <dbReference type="ARBA" id="ARBA00023136"/>
    </source>
</evidence>
<evidence type="ECO:0000259" key="15">
    <source>
        <dbReference type="PROSITE" id="PS50857"/>
    </source>
</evidence>
<dbReference type="GO" id="GO:0005507">
    <property type="term" value="F:copper ion binding"/>
    <property type="evidence" value="ECO:0007669"/>
    <property type="project" value="InterPro"/>
</dbReference>
<evidence type="ECO:0000256" key="3">
    <source>
        <dbReference type="ARBA" id="ARBA00022448"/>
    </source>
</evidence>
<keyword evidence="5 13" id="KW-0812">Transmembrane</keyword>
<organism evidence="17">
    <name type="scientific">Paramoeba aparasomata</name>
    <dbReference type="NCBI Taxonomy" id="2583407"/>
    <lineage>
        <taxon>Eukaryota</taxon>
        <taxon>Amoebozoa</taxon>
        <taxon>Discosea</taxon>
        <taxon>Flabellinia</taxon>
        <taxon>Dactylopodida</taxon>
        <taxon>Paramoebidae</taxon>
        <taxon>Paramoeba</taxon>
    </lineage>
</organism>
<feature type="domain" description="Cytochrome oxidase subunit II transmembrane region profile" evidence="16">
    <location>
        <begin position="29"/>
        <end position="135"/>
    </location>
</feature>
<dbReference type="Pfam" id="PF02790">
    <property type="entry name" value="COX2_TM"/>
    <property type="match status" value="1"/>
</dbReference>
<dbReference type="PRINTS" id="PR01166">
    <property type="entry name" value="CYCOXIDASEII"/>
</dbReference>
<keyword evidence="4 13" id="KW-0679">Respiratory chain</keyword>
<dbReference type="Gene3D" id="2.60.40.420">
    <property type="entry name" value="Cupredoxins - blue copper proteins"/>
    <property type="match status" value="1"/>
</dbReference>
<proteinExistence type="inferred from homology"/>
<dbReference type="SUPFAM" id="SSF49503">
    <property type="entry name" value="Cupredoxins"/>
    <property type="match status" value="1"/>
</dbReference>
<dbReference type="InterPro" id="IPR011759">
    <property type="entry name" value="Cyt_c_oxidase_su2_TM_dom"/>
</dbReference>
<feature type="transmembrane region" description="Helical" evidence="14">
    <location>
        <begin position="108"/>
        <end position="131"/>
    </location>
</feature>
<evidence type="ECO:0000256" key="5">
    <source>
        <dbReference type="ARBA" id="ARBA00022692"/>
    </source>
</evidence>
<geneLocation type="mitochondrion" evidence="17"/>
<evidence type="ECO:0000256" key="9">
    <source>
        <dbReference type="ARBA" id="ARBA00022989"/>
    </source>
</evidence>
<evidence type="ECO:0000256" key="8">
    <source>
        <dbReference type="ARBA" id="ARBA00022982"/>
    </source>
</evidence>
<dbReference type="EMBL" id="MK518072">
    <property type="protein sequence ID" value="QFQ52402.1"/>
    <property type="molecule type" value="Genomic_DNA"/>
</dbReference>
<dbReference type="Gene3D" id="1.10.287.90">
    <property type="match status" value="1"/>
</dbReference>
<comment type="similarity">
    <text evidence="2 13">Belongs to the cytochrome c oxidase subunit 2 family.</text>
</comment>
<keyword evidence="3 13" id="KW-0813">Transport</keyword>
<dbReference type="GO" id="GO:0004129">
    <property type="term" value="F:cytochrome-c oxidase activity"/>
    <property type="evidence" value="ECO:0007669"/>
    <property type="project" value="UniProtKB-EC"/>
</dbReference>
<dbReference type="GO" id="GO:0005743">
    <property type="term" value="C:mitochondrial inner membrane"/>
    <property type="evidence" value="ECO:0007669"/>
    <property type="project" value="UniProtKB-SubCell"/>
</dbReference>
<dbReference type="InterPro" id="IPR001505">
    <property type="entry name" value="Copper_CuA"/>
</dbReference>
<comment type="function">
    <text evidence="13">Component of the cytochrome c oxidase, the last enzyme in the mitochondrial electron transport chain which drives oxidative phosphorylation. The respiratory chain contains 3 multisubunit complexes succinate dehydrogenase (complex II, CII), ubiquinol-cytochrome c oxidoreductase (cytochrome b-c1 complex, complex III, CIII) and cytochrome c oxidase (complex IV, CIV), that cooperate to transfer electrons derived from NADH and succinate to molecular oxygen, creating an electrochemical gradient over the inner membrane that drives transmembrane transport and the ATP synthase. Cytochrome c oxidase is the component of the respiratory chain that catalyzes the reduction of oxygen to water. Electrons originating from reduced cytochrome c in the intermembrane space (IMS) are transferred via the dinuclear copper A center (CU(A)) of subunit 2 and heme A of subunit 1 to the active site in subunit 1, a binuclear center (BNC) formed by heme A3 and copper B (CU(B)). The BNC reduces molecular oxygen to 2 water molecules using 4 electrons from cytochrome c in the IMS and 4 protons from the mitochondrial matrix.</text>
</comment>
<dbReference type="InterPro" id="IPR036257">
    <property type="entry name" value="Cyt_c_oxidase_su2_TM_sf"/>
</dbReference>
<dbReference type="PROSITE" id="PS50857">
    <property type="entry name" value="COX2_CUA"/>
    <property type="match status" value="1"/>
</dbReference>
<dbReference type="PANTHER" id="PTHR22888:SF9">
    <property type="entry name" value="CYTOCHROME C OXIDASE SUBUNIT 2"/>
    <property type="match status" value="1"/>
</dbReference>
<evidence type="ECO:0000256" key="12">
    <source>
        <dbReference type="ARBA" id="ARBA00049512"/>
    </source>
</evidence>
<gene>
    <name evidence="17" type="primary">cox2</name>
</gene>
<keyword evidence="13 17" id="KW-0496">Mitochondrion</keyword>
<evidence type="ECO:0000256" key="2">
    <source>
        <dbReference type="ARBA" id="ARBA00007866"/>
    </source>
</evidence>
<dbReference type="InterPro" id="IPR008972">
    <property type="entry name" value="Cupredoxin"/>
</dbReference>
<keyword evidence="8 13" id="KW-0249">Electron transport</keyword>
<dbReference type="SUPFAM" id="SSF81464">
    <property type="entry name" value="Cytochrome c oxidase subunit II-like, transmembrane region"/>
    <property type="match status" value="1"/>
</dbReference>
<dbReference type="InterPro" id="IPR045187">
    <property type="entry name" value="CcO_II"/>
</dbReference>
<accession>A0A5P8HBI1</accession>
<comment type="subcellular location">
    <subcellularLocation>
        <location evidence="1">Membrane</location>
        <topology evidence="1">Multi-pass membrane protein</topology>
    </subcellularLocation>
    <subcellularLocation>
        <location evidence="13">Mitochondrion inner membrane</location>
        <topology evidence="13">Multi-pass membrane protein</topology>
    </subcellularLocation>
</comment>
<reference evidence="17" key="1">
    <citation type="journal article" date="2019" name="J. Eukaryot. Microbiol.">
        <title>A Comparative Characterization of the Mitochondrial Genomes of Paramoeba aparasomata and Neoparamoeba pemaquidensis (Amoebozoa, Paramoebidae).</title>
        <authorList>
            <person name="Bondarenko N."/>
            <person name="EkaterinaVolkova"/>
            <person name="Masharsky A."/>
            <person name="Kudryavtsev A."/>
            <person name="Smirnov A."/>
        </authorList>
    </citation>
    <scope>NUCLEOTIDE SEQUENCE</scope>
</reference>
<evidence type="ECO:0000256" key="6">
    <source>
        <dbReference type="ARBA" id="ARBA00022723"/>
    </source>
</evidence>
<protein>
    <recommendedName>
        <fullName evidence="13">Cytochrome c oxidase subunit 2</fullName>
    </recommendedName>
</protein>
<evidence type="ECO:0000256" key="1">
    <source>
        <dbReference type="ARBA" id="ARBA00004141"/>
    </source>
</evidence>
<dbReference type="GO" id="GO:0042773">
    <property type="term" value="P:ATP synthesis coupled electron transport"/>
    <property type="evidence" value="ECO:0007669"/>
    <property type="project" value="TreeGrafter"/>
</dbReference>